<dbReference type="Proteomes" id="UP000636010">
    <property type="component" value="Unassembled WGS sequence"/>
</dbReference>
<sequence length="103" mass="12131">MTEEFVLRYLPQRVEERGFQKHRMIFQDLNLQARQEIILSAYNEIWFLLEAQEGISISSDLGEYDDSNPLLSENIHEHADAIIIRNNSNEVKKVKFIQVLLIN</sequence>
<comment type="caution">
    <text evidence="1">The sequence shown here is derived from an EMBL/GenBank/DDBJ whole genome shotgun (WGS) entry which is preliminary data.</text>
</comment>
<evidence type="ECO:0000313" key="1">
    <source>
        <dbReference type="EMBL" id="GGC42473.1"/>
    </source>
</evidence>
<proteinExistence type="predicted"/>
<reference evidence="2" key="1">
    <citation type="journal article" date="2019" name="Int. J. Syst. Evol. Microbiol.">
        <title>The Global Catalogue of Microorganisms (GCM) 10K type strain sequencing project: providing services to taxonomists for standard genome sequencing and annotation.</title>
        <authorList>
            <consortium name="The Broad Institute Genomics Platform"/>
            <consortium name="The Broad Institute Genome Sequencing Center for Infectious Disease"/>
            <person name="Wu L."/>
            <person name="Ma J."/>
        </authorList>
    </citation>
    <scope>NUCLEOTIDE SEQUENCE [LARGE SCALE GENOMIC DNA]</scope>
    <source>
        <strain evidence="2">CGMCC 1.10832</strain>
    </source>
</reference>
<evidence type="ECO:0000313" key="2">
    <source>
        <dbReference type="Proteomes" id="UP000636010"/>
    </source>
</evidence>
<name>A0ABQ1MPR9_9BACT</name>
<gene>
    <name evidence="1" type="ORF">GCM10011506_30070</name>
</gene>
<dbReference type="RefSeq" id="WP_188464956.1">
    <property type="nucleotide sequence ID" value="NZ_BAABHU010000010.1"/>
</dbReference>
<dbReference type="EMBL" id="BMEC01000010">
    <property type="protein sequence ID" value="GGC42473.1"/>
    <property type="molecule type" value="Genomic_DNA"/>
</dbReference>
<keyword evidence="2" id="KW-1185">Reference proteome</keyword>
<organism evidence="1 2">
    <name type="scientific">Marivirga lumbricoides</name>
    <dbReference type="NCBI Taxonomy" id="1046115"/>
    <lineage>
        <taxon>Bacteria</taxon>
        <taxon>Pseudomonadati</taxon>
        <taxon>Bacteroidota</taxon>
        <taxon>Cytophagia</taxon>
        <taxon>Cytophagales</taxon>
        <taxon>Marivirgaceae</taxon>
        <taxon>Marivirga</taxon>
    </lineage>
</organism>
<accession>A0ABQ1MPR9</accession>
<protein>
    <submittedName>
        <fullName evidence="1">Uncharacterized protein</fullName>
    </submittedName>
</protein>